<dbReference type="RefSeq" id="WP_080066649.1">
    <property type="nucleotide sequence ID" value="NZ_MZGX01000040.1"/>
</dbReference>
<dbReference type="STRING" id="48256.CLHUN_42010"/>
<accession>A0A1V4SFC0</accession>
<protein>
    <submittedName>
        <fullName evidence="1">Uncharacterized protein</fullName>
    </submittedName>
</protein>
<gene>
    <name evidence="1" type="ORF">CLHUN_42010</name>
</gene>
<proteinExistence type="predicted"/>
<sequence>MVELHGWALIRENFTTDNEDVNLEQIINHLVQEIEKLDIDKTLLQIVYSNGEASLTATKFTNHFSDDIKNIVGLFERIATLAPGSYGLLYLRNDEDTDGFNNAFQVFVLSRGILKLQQDPFLSPYCPTVEDED</sequence>
<evidence type="ECO:0000313" key="2">
    <source>
        <dbReference type="Proteomes" id="UP000191554"/>
    </source>
</evidence>
<dbReference type="Pfam" id="PF15585">
    <property type="entry name" value="Imm7"/>
    <property type="match status" value="1"/>
</dbReference>
<organism evidence="1 2">
    <name type="scientific">Ruminiclostridium hungatei</name>
    <name type="common">Clostridium hungatei</name>
    <dbReference type="NCBI Taxonomy" id="48256"/>
    <lineage>
        <taxon>Bacteria</taxon>
        <taxon>Bacillati</taxon>
        <taxon>Bacillota</taxon>
        <taxon>Clostridia</taxon>
        <taxon>Eubacteriales</taxon>
        <taxon>Oscillospiraceae</taxon>
        <taxon>Ruminiclostridium</taxon>
    </lineage>
</organism>
<dbReference type="AlphaFoldDB" id="A0A1V4SFC0"/>
<comment type="caution">
    <text evidence="1">The sequence shown here is derived from an EMBL/GenBank/DDBJ whole genome shotgun (WGS) entry which is preliminary data.</text>
</comment>
<reference evidence="1 2" key="1">
    <citation type="submission" date="2017-03" db="EMBL/GenBank/DDBJ databases">
        <title>Genome sequence of Clostridium hungatei DSM 14427.</title>
        <authorList>
            <person name="Poehlein A."/>
            <person name="Daniel R."/>
        </authorList>
    </citation>
    <scope>NUCLEOTIDE SEQUENCE [LARGE SCALE GENOMIC DNA]</scope>
    <source>
        <strain evidence="1 2">DSM 14427</strain>
    </source>
</reference>
<dbReference type="OrthoDB" id="4557988at2"/>
<keyword evidence="2" id="KW-1185">Reference proteome</keyword>
<dbReference type="Proteomes" id="UP000191554">
    <property type="component" value="Unassembled WGS sequence"/>
</dbReference>
<evidence type="ECO:0000313" key="1">
    <source>
        <dbReference type="EMBL" id="OPX41941.1"/>
    </source>
</evidence>
<dbReference type="InterPro" id="IPR028965">
    <property type="entry name" value="Imm7"/>
</dbReference>
<name>A0A1V4SFC0_RUMHU</name>
<dbReference type="EMBL" id="MZGX01000040">
    <property type="protein sequence ID" value="OPX41941.1"/>
    <property type="molecule type" value="Genomic_DNA"/>
</dbReference>